<evidence type="ECO:0008006" key="3">
    <source>
        <dbReference type="Google" id="ProtNLM"/>
    </source>
</evidence>
<sequence length="499" mass="57881">MGHRGRGWKDDYVPGQPGNLGLYLSMPRSVQGKHSEMLKLCVIRRPGLASALSPNAVRFLPSGLAKGVAHVLIFPVSFLLLAISPTSETDELSTVRKKYPAYWFSSSTSASLGSIYFKEPQPIYDDALTVAVTIILDADNWAKRTRRRQRDEFISAAGLQQLGHYASPNHVPKLFKYGKIEIDAPDHLGAYFKHKWTTHHYTVTQHLEGVMLDRVWDNITDRNRAELMDSLVPVIESFYRIKIHDEKTIEQHGPIYDNLIEQARPMDHPYWSAYDIDPPNMLYMDLELTFRNPNMHHNLFSPNRRIWATGPDQASMPTINISDTIIAEMENNAVLSFMDFEPRNILVRPHPDPKRQGEYEFVSLMNWKCACFRPLGYEIFYKDTQLGFRNFRPLGYDIWYGDIEPGFTNINYSFYNLFRAKTRHLIDPPEPYQETLFRVFDMCRRTYGAMTGEEEGMEDKKPELTFRKSWIEQEKLEHRGLKLGWVKRGDDETLARTSE</sequence>
<dbReference type="OrthoDB" id="2906425at2759"/>
<name>A0A517LQF7_9PEZI</name>
<proteinExistence type="predicted"/>
<dbReference type="Proteomes" id="UP000316270">
    <property type="component" value="Chromosome 19"/>
</dbReference>
<protein>
    <recommendedName>
        <fullName evidence="3">Aminoglycoside phosphotransferase domain-containing protein</fullName>
    </recommendedName>
</protein>
<evidence type="ECO:0000313" key="2">
    <source>
        <dbReference type="Proteomes" id="UP000316270"/>
    </source>
</evidence>
<keyword evidence="2" id="KW-1185">Reference proteome</keyword>
<accession>A0A517LQF7</accession>
<evidence type="ECO:0000313" key="1">
    <source>
        <dbReference type="EMBL" id="QDS77872.1"/>
    </source>
</evidence>
<dbReference type="AlphaFoldDB" id="A0A517LQF7"/>
<gene>
    <name evidence="1" type="ORF">FKW77_000293</name>
</gene>
<organism evidence="1 2">
    <name type="scientific">Venturia effusa</name>
    <dbReference type="NCBI Taxonomy" id="50376"/>
    <lineage>
        <taxon>Eukaryota</taxon>
        <taxon>Fungi</taxon>
        <taxon>Dikarya</taxon>
        <taxon>Ascomycota</taxon>
        <taxon>Pezizomycotina</taxon>
        <taxon>Dothideomycetes</taxon>
        <taxon>Pleosporomycetidae</taxon>
        <taxon>Venturiales</taxon>
        <taxon>Venturiaceae</taxon>
        <taxon>Venturia</taxon>
    </lineage>
</organism>
<reference evidence="1 2" key="1">
    <citation type="submission" date="2019-07" db="EMBL/GenBank/DDBJ databases">
        <title>Finished genome of Venturia effusa.</title>
        <authorList>
            <person name="Young C.A."/>
            <person name="Cox M.P."/>
            <person name="Ganley A.R.D."/>
            <person name="David W.J."/>
        </authorList>
    </citation>
    <scope>NUCLEOTIDE SEQUENCE [LARGE SCALE GENOMIC DNA]</scope>
    <source>
        <strain evidence="2">albino</strain>
    </source>
</reference>
<dbReference type="EMBL" id="CP042203">
    <property type="protein sequence ID" value="QDS77872.1"/>
    <property type="molecule type" value="Genomic_DNA"/>
</dbReference>